<comment type="caution">
    <text evidence="2">The sequence shown here is derived from an EMBL/GenBank/DDBJ whole genome shotgun (WGS) entry which is preliminary data.</text>
</comment>
<evidence type="ECO:0008006" key="4">
    <source>
        <dbReference type="Google" id="ProtNLM"/>
    </source>
</evidence>
<organism evidence="2 3">
    <name type="scientific">Daphnia magna</name>
    <dbReference type="NCBI Taxonomy" id="35525"/>
    <lineage>
        <taxon>Eukaryota</taxon>
        <taxon>Metazoa</taxon>
        <taxon>Ecdysozoa</taxon>
        <taxon>Arthropoda</taxon>
        <taxon>Crustacea</taxon>
        <taxon>Branchiopoda</taxon>
        <taxon>Diplostraca</taxon>
        <taxon>Cladocera</taxon>
        <taxon>Anomopoda</taxon>
        <taxon>Daphniidae</taxon>
        <taxon>Daphnia</taxon>
    </lineage>
</organism>
<proteinExistence type="predicted"/>
<evidence type="ECO:0000313" key="2">
    <source>
        <dbReference type="EMBL" id="KZS18887.1"/>
    </source>
</evidence>
<keyword evidence="1" id="KW-0472">Membrane</keyword>
<name>A0A162PIZ9_9CRUS</name>
<dbReference type="AlphaFoldDB" id="A0A162PIZ9"/>
<gene>
    <name evidence="2" type="ORF">APZ42_015489</name>
</gene>
<reference evidence="2 3" key="1">
    <citation type="submission" date="2016-03" db="EMBL/GenBank/DDBJ databases">
        <title>EvidentialGene: Evidence-directed Construction of Genes on Genomes.</title>
        <authorList>
            <person name="Gilbert D.G."/>
            <person name="Choi J.-H."/>
            <person name="Mockaitis K."/>
            <person name="Colbourne J."/>
            <person name="Pfrender M."/>
        </authorList>
    </citation>
    <scope>NUCLEOTIDE SEQUENCE [LARGE SCALE GENOMIC DNA]</scope>
    <source>
        <strain evidence="2 3">Xinb3</strain>
        <tissue evidence="2">Complete organism</tissue>
    </source>
</reference>
<evidence type="ECO:0000313" key="3">
    <source>
        <dbReference type="Proteomes" id="UP000076858"/>
    </source>
</evidence>
<protein>
    <recommendedName>
        <fullName evidence="4">Transmembrane protein</fullName>
    </recommendedName>
</protein>
<keyword evidence="1" id="KW-1133">Transmembrane helix</keyword>
<sequence length="108" mass="12431">MLVTLRGQKIRSMSESARARTVCDGLVCRRLFKKSTIASVAYLFAHFSFVRLEGGGVKRPIFFFPFPLCICYTTLLTFFGFSDHMISLFSPSTMFSKGEITKRRRRAW</sequence>
<dbReference type="Proteomes" id="UP000076858">
    <property type="component" value="Unassembled WGS sequence"/>
</dbReference>
<evidence type="ECO:0000256" key="1">
    <source>
        <dbReference type="SAM" id="Phobius"/>
    </source>
</evidence>
<keyword evidence="1" id="KW-0812">Transmembrane</keyword>
<feature type="transmembrane region" description="Helical" evidence="1">
    <location>
        <begin position="61"/>
        <end position="81"/>
    </location>
</feature>
<accession>A0A162PIZ9</accession>
<dbReference type="EMBL" id="LRGB01000512">
    <property type="protein sequence ID" value="KZS18887.1"/>
    <property type="molecule type" value="Genomic_DNA"/>
</dbReference>
<keyword evidence="3" id="KW-1185">Reference proteome</keyword>